<sequence length="267" mass="29737">MKLLDSVIKETQLKPGALVNLERKTINKVTLSRTVWFFPAAPASPVECTTWSNRDVSLSWEGTMDIDFLKCESRGSDTAVLSSTSPKHVAFGIGRSCCRKFLAANLGSIVVAKILLDYDIRLEEGIYVKYPRARSTQNQKRPARNSGQNNQLALDRVIPLIINHLQPHVQSSATFIFSAPSVVQNQPEQSSTKNCCMVTGSGGNMTMDATTKGRVEDTCHLWTTAEVFADLTDELVNWFLCVYKKDLGDSYQEYNVEKEATRAFAML</sequence>
<comment type="caution">
    <text evidence="7">The sequence shown here is derived from an EMBL/GenBank/DDBJ whole genome shotgun (WGS) entry which is preliminary data.</text>
</comment>
<evidence type="ECO:0000256" key="2">
    <source>
        <dbReference type="ARBA" id="ARBA00010617"/>
    </source>
</evidence>
<evidence type="ECO:0000256" key="3">
    <source>
        <dbReference type="ARBA" id="ARBA00022723"/>
    </source>
</evidence>
<accession>A0A5M9M7G4</accession>
<evidence type="ECO:0000313" key="7">
    <source>
        <dbReference type="EMBL" id="KAA8641264.1"/>
    </source>
</evidence>
<dbReference type="GO" id="GO:0019748">
    <property type="term" value="P:secondary metabolic process"/>
    <property type="evidence" value="ECO:0007669"/>
    <property type="project" value="UniProtKB-ARBA"/>
</dbReference>
<keyword evidence="4" id="KW-0560">Oxidoreductase</keyword>
<keyword evidence="6" id="KW-0503">Monooxygenase</keyword>
<name>A0A5M9M7G4_9EURO</name>
<dbReference type="PANTHER" id="PTHR46206">
    <property type="entry name" value="CYTOCHROME P450"/>
    <property type="match status" value="1"/>
</dbReference>
<protein>
    <submittedName>
        <fullName evidence="7">Uncharacterized protein</fullName>
    </submittedName>
</protein>
<dbReference type="RefSeq" id="XP_033420626.1">
    <property type="nucleotide sequence ID" value="XM_033566760.1"/>
</dbReference>
<proteinExistence type="inferred from homology"/>
<reference evidence="7 8" key="1">
    <citation type="submission" date="2019-08" db="EMBL/GenBank/DDBJ databases">
        <title>The genome sequence of a newly discovered highly antifungal drug resistant Aspergillus species, Aspergillus tanneri NIH 1004.</title>
        <authorList>
            <person name="Mounaud S."/>
            <person name="Singh I."/>
            <person name="Joardar V."/>
            <person name="Pakala S."/>
            <person name="Pakala S."/>
            <person name="Venepally P."/>
            <person name="Chung J.K."/>
            <person name="Losada L."/>
            <person name="Nierman W.C."/>
        </authorList>
    </citation>
    <scope>NUCLEOTIDE SEQUENCE [LARGE SCALE GENOMIC DNA]</scope>
    <source>
        <strain evidence="7 8">NIH1004</strain>
    </source>
</reference>
<dbReference type="OrthoDB" id="1844152at2759"/>
<dbReference type="GO" id="GO:0046872">
    <property type="term" value="F:metal ion binding"/>
    <property type="evidence" value="ECO:0007669"/>
    <property type="project" value="UniProtKB-KW"/>
</dbReference>
<gene>
    <name evidence="7" type="ORF">ATNIH1004_002065</name>
</gene>
<comment type="similarity">
    <text evidence="2">Belongs to the cytochrome P450 family.</text>
</comment>
<keyword evidence="5" id="KW-0408">Iron</keyword>
<evidence type="ECO:0000256" key="4">
    <source>
        <dbReference type="ARBA" id="ARBA00023002"/>
    </source>
</evidence>
<evidence type="ECO:0000256" key="6">
    <source>
        <dbReference type="ARBA" id="ARBA00023033"/>
    </source>
</evidence>
<keyword evidence="3" id="KW-0479">Metal-binding</keyword>
<evidence type="ECO:0000256" key="5">
    <source>
        <dbReference type="ARBA" id="ARBA00023004"/>
    </source>
</evidence>
<comment type="cofactor">
    <cofactor evidence="1">
        <name>heme</name>
        <dbReference type="ChEBI" id="CHEBI:30413"/>
    </cofactor>
</comment>
<dbReference type="GeneID" id="54324767"/>
<organism evidence="7 8">
    <name type="scientific">Aspergillus tanneri</name>
    <dbReference type="NCBI Taxonomy" id="1220188"/>
    <lineage>
        <taxon>Eukaryota</taxon>
        <taxon>Fungi</taxon>
        <taxon>Dikarya</taxon>
        <taxon>Ascomycota</taxon>
        <taxon>Pezizomycotina</taxon>
        <taxon>Eurotiomycetes</taxon>
        <taxon>Eurotiomycetidae</taxon>
        <taxon>Eurotiales</taxon>
        <taxon>Aspergillaceae</taxon>
        <taxon>Aspergillus</taxon>
        <taxon>Aspergillus subgen. Circumdati</taxon>
    </lineage>
</organism>
<dbReference type="GO" id="GO:0004497">
    <property type="term" value="F:monooxygenase activity"/>
    <property type="evidence" value="ECO:0007669"/>
    <property type="project" value="UniProtKB-KW"/>
</dbReference>
<evidence type="ECO:0000256" key="1">
    <source>
        <dbReference type="ARBA" id="ARBA00001971"/>
    </source>
</evidence>
<dbReference type="AlphaFoldDB" id="A0A5M9M7G4"/>
<evidence type="ECO:0000313" key="8">
    <source>
        <dbReference type="Proteomes" id="UP000324241"/>
    </source>
</evidence>
<dbReference type="EMBL" id="QUQM01000014">
    <property type="protein sequence ID" value="KAA8641264.1"/>
    <property type="molecule type" value="Genomic_DNA"/>
</dbReference>
<dbReference type="Proteomes" id="UP000324241">
    <property type="component" value="Unassembled WGS sequence"/>
</dbReference>